<dbReference type="OrthoDB" id="8965140at2759"/>
<accession>A0A4Z2J0Z9</accession>
<sequence>MKKMGFKDCFLNTPSDSKPTEVQLLHSKIKEVQEELQLQREKTEDAEHRSHPHYNEMVAKFEEEIKQLKKTLADTKSLAEMDQSHQTEVQLLHSKIKEMQEELQLKDEKMEGKIEEVERRSQLNYIEIVGTFEEEIKKLTEDLNEKDQMMEYCKLVFNANNEALADNLKMELEKKNQLEATLKKARADTKSMLKTYLTQQTEAELLHFKVKEMQEEMEDAKRCSCENYKNIVSILDEEMDVLRLQNIKDLNEKDSQNKTLVEQLKMELDKNNQLEATLKRARAETESMMEKYQRQKEELQLQHTKFEEMEEELSAECLNWRFRYQDLTEVSIILENICLELKKESRSIFRKKMGDRRTELDKMINKMKLKENK</sequence>
<evidence type="ECO:0000256" key="1">
    <source>
        <dbReference type="SAM" id="Coils"/>
    </source>
</evidence>
<reference evidence="2 3" key="1">
    <citation type="submission" date="2019-03" db="EMBL/GenBank/DDBJ databases">
        <title>First draft genome of Liparis tanakae, snailfish: a comprehensive survey of snailfish specific genes.</title>
        <authorList>
            <person name="Kim W."/>
            <person name="Song I."/>
            <person name="Jeong J.-H."/>
            <person name="Kim D."/>
            <person name="Kim S."/>
            <person name="Ryu S."/>
            <person name="Song J.Y."/>
            <person name="Lee S.K."/>
        </authorList>
    </citation>
    <scope>NUCLEOTIDE SEQUENCE [LARGE SCALE GENOMIC DNA]</scope>
    <source>
        <tissue evidence="2">Muscle</tissue>
    </source>
</reference>
<keyword evidence="1" id="KW-0175">Coiled coil</keyword>
<feature type="coiled-coil region" evidence="1">
    <location>
        <begin position="22"/>
        <end position="195"/>
    </location>
</feature>
<organism evidence="2 3">
    <name type="scientific">Liparis tanakae</name>
    <name type="common">Tanaka's snailfish</name>
    <dbReference type="NCBI Taxonomy" id="230148"/>
    <lineage>
        <taxon>Eukaryota</taxon>
        <taxon>Metazoa</taxon>
        <taxon>Chordata</taxon>
        <taxon>Craniata</taxon>
        <taxon>Vertebrata</taxon>
        <taxon>Euteleostomi</taxon>
        <taxon>Actinopterygii</taxon>
        <taxon>Neopterygii</taxon>
        <taxon>Teleostei</taxon>
        <taxon>Neoteleostei</taxon>
        <taxon>Acanthomorphata</taxon>
        <taxon>Eupercaria</taxon>
        <taxon>Perciformes</taxon>
        <taxon>Cottioidei</taxon>
        <taxon>Cottales</taxon>
        <taxon>Liparidae</taxon>
        <taxon>Liparis</taxon>
    </lineage>
</organism>
<evidence type="ECO:0000313" key="2">
    <source>
        <dbReference type="EMBL" id="TNN83133.1"/>
    </source>
</evidence>
<name>A0A4Z2J0Z9_9TELE</name>
<evidence type="ECO:0000313" key="3">
    <source>
        <dbReference type="Proteomes" id="UP000314294"/>
    </source>
</evidence>
<feature type="coiled-coil region" evidence="1">
    <location>
        <begin position="257"/>
        <end position="316"/>
    </location>
</feature>
<keyword evidence="3" id="KW-1185">Reference proteome</keyword>
<proteinExistence type="predicted"/>
<dbReference type="EMBL" id="SRLO01000035">
    <property type="protein sequence ID" value="TNN83133.1"/>
    <property type="molecule type" value="Genomic_DNA"/>
</dbReference>
<protein>
    <submittedName>
        <fullName evidence="2">Uncharacterized protein</fullName>
    </submittedName>
</protein>
<comment type="caution">
    <text evidence="2">The sequence shown here is derived from an EMBL/GenBank/DDBJ whole genome shotgun (WGS) entry which is preliminary data.</text>
</comment>
<dbReference type="Proteomes" id="UP000314294">
    <property type="component" value="Unassembled WGS sequence"/>
</dbReference>
<gene>
    <name evidence="2" type="ORF">EYF80_006740</name>
</gene>
<dbReference type="AlphaFoldDB" id="A0A4Z2J0Z9"/>